<dbReference type="InterPro" id="IPR029063">
    <property type="entry name" value="SAM-dependent_MTases_sf"/>
</dbReference>
<evidence type="ECO:0000313" key="4">
    <source>
        <dbReference type="EMBL" id="MDQ0348998.1"/>
    </source>
</evidence>
<keyword evidence="2" id="KW-0472">Membrane</keyword>
<dbReference type="SUPFAM" id="SSF51735">
    <property type="entry name" value="NAD(P)-binding Rossmann-fold domains"/>
    <property type="match status" value="1"/>
</dbReference>
<feature type="transmembrane region" description="Helical" evidence="2">
    <location>
        <begin position="53"/>
        <end position="76"/>
    </location>
</feature>
<comment type="similarity">
    <text evidence="1">Belongs to the polysaccharide synthase family.</text>
</comment>
<dbReference type="Pfam" id="PF13727">
    <property type="entry name" value="CoA_binding_3"/>
    <property type="match status" value="1"/>
</dbReference>
<reference evidence="4 5" key="1">
    <citation type="submission" date="2023-07" db="EMBL/GenBank/DDBJ databases">
        <title>Genomic Encyclopedia of Type Strains, Phase IV (KMG-IV): sequencing the most valuable type-strain genomes for metagenomic binning, comparative biology and taxonomic classification.</title>
        <authorList>
            <person name="Goeker M."/>
        </authorList>
    </citation>
    <scope>NUCLEOTIDE SEQUENCE [LARGE SCALE GENOMIC DNA]</scope>
    <source>
        <strain evidence="4 5">DSM 1277</strain>
    </source>
</reference>
<protein>
    <submittedName>
        <fullName evidence="4">FlaA1/EpsC-like NDP-sugar epimerase</fullName>
    </submittedName>
</protein>
<gene>
    <name evidence="4" type="ORF">J2S76_003432</name>
</gene>
<keyword evidence="5" id="KW-1185">Reference proteome</keyword>
<evidence type="ECO:0000256" key="1">
    <source>
        <dbReference type="ARBA" id="ARBA00007430"/>
    </source>
</evidence>
<dbReference type="SUPFAM" id="SSF53335">
    <property type="entry name" value="S-adenosyl-L-methionine-dependent methyltransferases"/>
    <property type="match status" value="1"/>
</dbReference>
<dbReference type="CDD" id="cd05237">
    <property type="entry name" value="UDP_invert_4-6DH_SDR_e"/>
    <property type="match status" value="1"/>
</dbReference>
<feature type="transmembrane region" description="Helical" evidence="2">
    <location>
        <begin position="116"/>
        <end position="137"/>
    </location>
</feature>
<evidence type="ECO:0000313" key="5">
    <source>
        <dbReference type="Proteomes" id="UP001238467"/>
    </source>
</evidence>
<dbReference type="RefSeq" id="WP_307062292.1">
    <property type="nucleotide sequence ID" value="NZ_JAUSUH010000008.1"/>
</dbReference>
<dbReference type="InterPro" id="IPR051203">
    <property type="entry name" value="Polysaccharide_Synthase-Rel"/>
</dbReference>
<dbReference type="Gene3D" id="3.40.50.720">
    <property type="entry name" value="NAD(P)-binding Rossmann-like Domain"/>
    <property type="match status" value="2"/>
</dbReference>
<dbReference type="InterPro" id="IPR003869">
    <property type="entry name" value="Polysac_CapD-like"/>
</dbReference>
<dbReference type="PANTHER" id="PTHR43318">
    <property type="entry name" value="UDP-N-ACETYLGLUCOSAMINE 4,6-DEHYDRATASE"/>
    <property type="match status" value="1"/>
</dbReference>
<sequence>MTGGALNYLIGLSRAKKRAVLYFVDASLLTASFFLAMALRLDSFSLAFAPESWAVFAIVLPLTIVLLHLLGLYRVVVRHISSRTLRELAIGAAISSAMLLAGAKGLGLFLPRSVPIIYWLLAMVSLGGARFGLRALYLQRQSRLRAPVVIYGAGRAGQQLLASLQGSEYAPVAFVDDAPELQGRDMGGYRVHPTSALVELVAEYEVENVLLAIPSATRLQRKLILERLVPLGLRVRTIPGITDIVSGRAQLTELREVSIEDLLGRDLIPPQQELLDANIRGKVVMVTGAGGSIGSELCRQILRQGPARLVLLELSEYALYSVDQELRQLVAAEDERIPIVPLLASVTDRPLIEGLLRRFKVDTLFHAAAYKHVPLVEHNVVEGVRNNVFGTLILAEAALACGVGAFVLISTDKAVRPTNIMGASKRMAELVCQTMAAQAETVFSIVRFGNVLGSSGSVIPLFRQQIEAGGPITVTHPEITRYFMAIPEAAQLVIQAGAMARGGDVFILDMGEPVRIVDLAIRMARLSGLTPVIAEGNRREGAPPDGDIEIRFTGLRPGEKLYEELLIGGVAQETQHPRIMTTIDRSLTAAELNELLRQLEAACDAQDIPGIRAILSAAPTGYVPDDGIADLFWQAREAAPQERRPLHG</sequence>
<dbReference type="EMBL" id="JAUSUH010000008">
    <property type="protein sequence ID" value="MDQ0348998.1"/>
    <property type="molecule type" value="Genomic_DNA"/>
</dbReference>
<dbReference type="Proteomes" id="UP001238467">
    <property type="component" value="Unassembled WGS sequence"/>
</dbReference>
<keyword evidence="2" id="KW-1133">Transmembrane helix</keyword>
<evidence type="ECO:0000259" key="3">
    <source>
        <dbReference type="Pfam" id="PF02719"/>
    </source>
</evidence>
<evidence type="ECO:0000256" key="2">
    <source>
        <dbReference type="SAM" id="Phobius"/>
    </source>
</evidence>
<dbReference type="PANTHER" id="PTHR43318:SF1">
    <property type="entry name" value="POLYSACCHARIDE BIOSYNTHESIS PROTEIN EPSC-RELATED"/>
    <property type="match status" value="1"/>
</dbReference>
<organism evidence="4 5">
    <name type="scientific">Ancylobacter vacuolatus</name>
    <dbReference type="NCBI Taxonomy" id="223389"/>
    <lineage>
        <taxon>Bacteria</taxon>
        <taxon>Pseudomonadati</taxon>
        <taxon>Pseudomonadota</taxon>
        <taxon>Alphaproteobacteria</taxon>
        <taxon>Hyphomicrobiales</taxon>
        <taxon>Xanthobacteraceae</taxon>
        <taxon>Ancylobacter</taxon>
    </lineage>
</organism>
<name>A0ABU0DKN3_9HYPH</name>
<keyword evidence="2" id="KW-0812">Transmembrane</keyword>
<dbReference type="Pfam" id="PF02719">
    <property type="entry name" value="Polysacc_synt_2"/>
    <property type="match status" value="1"/>
</dbReference>
<comment type="caution">
    <text evidence="4">The sequence shown here is derived from an EMBL/GenBank/DDBJ whole genome shotgun (WGS) entry which is preliminary data.</text>
</comment>
<feature type="transmembrane region" description="Helical" evidence="2">
    <location>
        <begin position="388"/>
        <end position="409"/>
    </location>
</feature>
<accession>A0ABU0DKN3</accession>
<dbReference type="InterPro" id="IPR036291">
    <property type="entry name" value="NAD(P)-bd_dom_sf"/>
</dbReference>
<feature type="transmembrane region" description="Helical" evidence="2">
    <location>
        <begin position="20"/>
        <end position="41"/>
    </location>
</feature>
<proteinExistence type="inferred from homology"/>
<feature type="domain" description="Polysaccharide biosynthesis protein CapD-like" evidence="3">
    <location>
        <begin position="284"/>
        <end position="582"/>
    </location>
</feature>
<feature type="transmembrane region" description="Helical" evidence="2">
    <location>
        <begin position="88"/>
        <end position="110"/>
    </location>
</feature>